<evidence type="ECO:0000313" key="10">
    <source>
        <dbReference type="Proteomes" id="UP000184330"/>
    </source>
</evidence>
<dbReference type="OrthoDB" id="5348092at2759"/>
<accession>A0A1L7X3L6</accession>
<comment type="similarity">
    <text evidence="2 8">Belongs to the Mediator complex subunit 18 family.</text>
</comment>
<organism evidence="9 10">
    <name type="scientific">Phialocephala subalpina</name>
    <dbReference type="NCBI Taxonomy" id="576137"/>
    <lineage>
        <taxon>Eukaryota</taxon>
        <taxon>Fungi</taxon>
        <taxon>Dikarya</taxon>
        <taxon>Ascomycota</taxon>
        <taxon>Pezizomycotina</taxon>
        <taxon>Leotiomycetes</taxon>
        <taxon>Helotiales</taxon>
        <taxon>Mollisiaceae</taxon>
        <taxon>Phialocephala</taxon>
        <taxon>Phialocephala fortinii species complex</taxon>
    </lineage>
</organism>
<keyword evidence="5 8" id="KW-0804">Transcription</keyword>
<gene>
    <name evidence="8" type="primary">MED18</name>
    <name evidence="9" type="ORF">PAC_09508</name>
</gene>
<dbReference type="EMBL" id="FJOG01000014">
    <property type="protein sequence ID" value="CZR59614.1"/>
    <property type="molecule type" value="Genomic_DNA"/>
</dbReference>
<dbReference type="PANTHER" id="PTHR13321:SF2">
    <property type="entry name" value="MEDIATOR OF RNA POLYMERASE II TRANSCRIPTION SUBUNIT 18"/>
    <property type="match status" value="1"/>
</dbReference>
<comment type="subunit">
    <text evidence="8">Component of the Mediator complex.</text>
</comment>
<evidence type="ECO:0000256" key="8">
    <source>
        <dbReference type="RuleBase" id="RU364150"/>
    </source>
</evidence>
<dbReference type="InterPro" id="IPR019095">
    <property type="entry name" value="Mediator_Med18"/>
</dbReference>
<proteinExistence type="inferred from homology"/>
<keyword evidence="6 8" id="KW-0539">Nucleus</keyword>
<name>A0A1L7X3L6_9HELO</name>
<dbReference type="GO" id="GO:0070847">
    <property type="term" value="C:core mediator complex"/>
    <property type="evidence" value="ECO:0007669"/>
    <property type="project" value="TreeGrafter"/>
</dbReference>
<evidence type="ECO:0000256" key="3">
    <source>
        <dbReference type="ARBA" id="ARBA00019612"/>
    </source>
</evidence>
<reference evidence="9 10" key="1">
    <citation type="submission" date="2016-03" db="EMBL/GenBank/DDBJ databases">
        <authorList>
            <person name="Ploux O."/>
        </authorList>
    </citation>
    <scope>NUCLEOTIDE SEQUENCE [LARGE SCALE GENOMIC DNA]</scope>
    <source>
        <strain evidence="9 10">UAMH 11012</strain>
    </source>
</reference>
<evidence type="ECO:0000256" key="2">
    <source>
        <dbReference type="ARBA" id="ARBA00009814"/>
    </source>
</evidence>
<dbReference type="GO" id="GO:0006369">
    <property type="term" value="P:termination of RNA polymerase II transcription"/>
    <property type="evidence" value="ECO:0007669"/>
    <property type="project" value="TreeGrafter"/>
</dbReference>
<dbReference type="GO" id="GO:0003712">
    <property type="term" value="F:transcription coregulator activity"/>
    <property type="evidence" value="ECO:0007669"/>
    <property type="project" value="InterPro"/>
</dbReference>
<protein>
    <recommendedName>
        <fullName evidence="3 8">Mediator of RNA polymerase II transcription subunit 18</fullName>
    </recommendedName>
    <alternativeName>
        <fullName evidence="7 8">Mediator complex subunit 18</fullName>
    </alternativeName>
</protein>
<dbReference type="Gene3D" id="2.40.320.10">
    <property type="entry name" value="Hypothetical Protein Pfu-838710-001"/>
    <property type="match status" value="1"/>
</dbReference>
<keyword evidence="10" id="KW-1185">Reference proteome</keyword>
<sequence>MHELFLTTQISNDDLQRALRILQGYCGMSPVHILRRHLKWEGPRTRTPKGIDPAFIQKQHRDKVPQWKALSEQLGRQSYVLTLIYDVDRGQFGQTSTQSEETNGASQISGCDQIPGILRWSDLPDPAGNRPVNSRLIVNIENEMGLCTVLKSMNHRFSNEIIQECNRFVHGNVIFEINRYLQLPENDTPSSIRTELPPYESLVPFDGDNKWILTASVLVLDGNNPEQMQKGIDELAAVMLDFEGCFNLEKRDRHIFDTRIKF</sequence>
<comment type="subcellular location">
    <subcellularLocation>
        <location evidence="1 8">Nucleus</location>
    </subcellularLocation>
</comment>
<evidence type="ECO:0000256" key="7">
    <source>
        <dbReference type="ARBA" id="ARBA00032012"/>
    </source>
</evidence>
<keyword evidence="4 8" id="KW-0805">Transcription regulation</keyword>
<evidence type="ECO:0000256" key="1">
    <source>
        <dbReference type="ARBA" id="ARBA00004123"/>
    </source>
</evidence>
<keyword evidence="8" id="KW-0010">Activator</keyword>
<comment type="function">
    <text evidence="8">Component of the Mediator complex, a coactivator involved in the regulated transcription of nearly all RNA polymerase II-dependent genes. Mediator functions as a bridge to convey information from gene-specific regulatory proteins to the basal RNA polymerase II transcription machinery. Mediator is recruited to promoters by direct interactions with regulatory proteins and serves as a scaffold for the assembly of a functional preinitiation complex with RNA polymerase II and the general transcription factors.</text>
</comment>
<evidence type="ECO:0000256" key="5">
    <source>
        <dbReference type="ARBA" id="ARBA00023163"/>
    </source>
</evidence>
<dbReference type="GO" id="GO:0006357">
    <property type="term" value="P:regulation of transcription by RNA polymerase II"/>
    <property type="evidence" value="ECO:0007669"/>
    <property type="project" value="InterPro"/>
</dbReference>
<dbReference type="PANTHER" id="PTHR13321">
    <property type="entry name" value="MEDIATOR OF RNA POLYMERASE II TRANSCRIPTION, SUBUNIT 18"/>
    <property type="match status" value="1"/>
</dbReference>
<dbReference type="STRING" id="576137.A0A1L7X3L6"/>
<evidence type="ECO:0000313" key="9">
    <source>
        <dbReference type="EMBL" id="CZR59614.1"/>
    </source>
</evidence>
<dbReference type="Proteomes" id="UP000184330">
    <property type="component" value="Unassembled WGS sequence"/>
</dbReference>
<dbReference type="GO" id="GO:0016592">
    <property type="term" value="C:mediator complex"/>
    <property type="evidence" value="ECO:0007669"/>
    <property type="project" value="InterPro"/>
</dbReference>
<evidence type="ECO:0000256" key="6">
    <source>
        <dbReference type="ARBA" id="ARBA00023242"/>
    </source>
</evidence>
<dbReference type="AlphaFoldDB" id="A0A1L7X3L6"/>
<dbReference type="Pfam" id="PF09637">
    <property type="entry name" value="Med18"/>
    <property type="match status" value="1"/>
</dbReference>
<evidence type="ECO:0000256" key="4">
    <source>
        <dbReference type="ARBA" id="ARBA00023015"/>
    </source>
</evidence>